<dbReference type="EC" id="4.2.1.1" evidence="2 8"/>
<feature type="binding site" evidence="7">
    <location>
        <position position="106"/>
    </location>
    <ligand>
        <name>Zn(2+)</name>
        <dbReference type="ChEBI" id="CHEBI:29105"/>
    </ligand>
</feature>
<dbReference type="EMBL" id="KE504160">
    <property type="protein sequence ID" value="EPS98989.1"/>
    <property type="molecule type" value="Genomic_DNA"/>
</dbReference>
<dbReference type="eggNOG" id="KOG1578">
    <property type="taxonomic scope" value="Eukaryota"/>
</dbReference>
<dbReference type="GO" id="GO:0071244">
    <property type="term" value="P:cellular response to carbon dioxide"/>
    <property type="evidence" value="ECO:0007669"/>
    <property type="project" value="TreeGrafter"/>
</dbReference>
<sequence>MCGASDQVIDSFLTQNREWATEINQRDPDFLPNLAEKQEPKVLWIGCADSRVPESVITASLPGAIFVHRNIANQFSEGDPNAASAVQFAVQNIHVSHVFVVGHTRCGGVDAALRAAGTRTRRNAVLGEWLANLTQLARDLGLEYPQGRAELTVANVKSAMSQVKEFIVGLRVGPDEDLARYLPVPKSVTIVGMVYDLETGILGEVGQRIEVGALRRKVTAGMEECSEEISDTEDAC</sequence>
<evidence type="ECO:0000256" key="7">
    <source>
        <dbReference type="PIRSR" id="PIRSR601765-1"/>
    </source>
</evidence>
<dbReference type="Gene3D" id="3.40.1050.10">
    <property type="entry name" value="Carbonic anhydrase"/>
    <property type="match status" value="1"/>
</dbReference>
<reference evidence="9 10" key="1">
    <citation type="journal article" date="2012" name="Science">
        <title>The Paleozoic origin of enzymatic lignin decomposition reconstructed from 31 fungal genomes.</title>
        <authorList>
            <person name="Floudas D."/>
            <person name="Binder M."/>
            <person name="Riley R."/>
            <person name="Barry K."/>
            <person name="Blanchette R.A."/>
            <person name="Henrissat B."/>
            <person name="Martinez A.T."/>
            <person name="Otillar R."/>
            <person name="Spatafora J.W."/>
            <person name="Yadav J.S."/>
            <person name="Aerts A."/>
            <person name="Benoit I."/>
            <person name="Boyd A."/>
            <person name="Carlson A."/>
            <person name="Copeland A."/>
            <person name="Coutinho P.M."/>
            <person name="de Vries R.P."/>
            <person name="Ferreira P."/>
            <person name="Findley K."/>
            <person name="Foster B."/>
            <person name="Gaskell J."/>
            <person name="Glotzer D."/>
            <person name="Gorecki P."/>
            <person name="Heitman J."/>
            <person name="Hesse C."/>
            <person name="Hori C."/>
            <person name="Igarashi K."/>
            <person name="Jurgens J.A."/>
            <person name="Kallen N."/>
            <person name="Kersten P."/>
            <person name="Kohler A."/>
            <person name="Kuees U."/>
            <person name="Kumar T.K.A."/>
            <person name="Kuo A."/>
            <person name="LaButti K."/>
            <person name="Larrondo L.F."/>
            <person name="Lindquist E."/>
            <person name="Ling A."/>
            <person name="Lombard V."/>
            <person name="Lucas S."/>
            <person name="Lundell T."/>
            <person name="Martin R."/>
            <person name="McLaughlin D.J."/>
            <person name="Morgenstern I."/>
            <person name="Morin E."/>
            <person name="Murat C."/>
            <person name="Nagy L.G."/>
            <person name="Nolan M."/>
            <person name="Ohm R.A."/>
            <person name="Patyshakuliyeva A."/>
            <person name="Rokas A."/>
            <person name="Ruiz-Duenas F.J."/>
            <person name="Sabat G."/>
            <person name="Salamov A."/>
            <person name="Samejima M."/>
            <person name="Schmutz J."/>
            <person name="Slot J.C."/>
            <person name="St John F."/>
            <person name="Stenlid J."/>
            <person name="Sun H."/>
            <person name="Sun S."/>
            <person name="Syed K."/>
            <person name="Tsang A."/>
            <person name="Wiebenga A."/>
            <person name="Young D."/>
            <person name="Pisabarro A."/>
            <person name="Eastwood D.C."/>
            <person name="Martin F."/>
            <person name="Cullen D."/>
            <person name="Grigoriev I.V."/>
            <person name="Hibbett D.S."/>
        </authorList>
    </citation>
    <scope>NUCLEOTIDE SEQUENCE</scope>
    <source>
        <strain evidence="10">FP-58527</strain>
    </source>
</reference>
<comment type="catalytic activity">
    <reaction evidence="6 8">
        <text>hydrogencarbonate + H(+) = CO2 + H2O</text>
        <dbReference type="Rhea" id="RHEA:10748"/>
        <dbReference type="ChEBI" id="CHEBI:15377"/>
        <dbReference type="ChEBI" id="CHEBI:15378"/>
        <dbReference type="ChEBI" id="CHEBI:16526"/>
        <dbReference type="ChEBI" id="CHEBI:17544"/>
        <dbReference type="EC" id="4.2.1.1"/>
    </reaction>
</comment>
<feature type="binding site" evidence="7">
    <location>
        <position position="47"/>
    </location>
    <ligand>
        <name>Zn(2+)</name>
        <dbReference type="ChEBI" id="CHEBI:29105"/>
    </ligand>
</feature>
<dbReference type="GO" id="GO:0015976">
    <property type="term" value="P:carbon utilization"/>
    <property type="evidence" value="ECO:0007669"/>
    <property type="project" value="InterPro"/>
</dbReference>
<evidence type="ECO:0000313" key="10">
    <source>
        <dbReference type="Proteomes" id="UP000015241"/>
    </source>
</evidence>
<dbReference type="Proteomes" id="UP000015241">
    <property type="component" value="Unassembled WGS sequence"/>
</dbReference>
<dbReference type="InterPro" id="IPR036874">
    <property type="entry name" value="Carbonic_anhydrase_sf"/>
</dbReference>
<dbReference type="GO" id="GO:0004089">
    <property type="term" value="F:carbonate dehydratase activity"/>
    <property type="evidence" value="ECO:0007669"/>
    <property type="project" value="UniProtKB-UniRule"/>
</dbReference>
<dbReference type="PANTHER" id="PTHR11002:SF76">
    <property type="entry name" value="CARBONIC ANHYDRASE"/>
    <property type="match status" value="1"/>
</dbReference>
<dbReference type="SMART" id="SM00947">
    <property type="entry name" value="Pro_CA"/>
    <property type="match status" value="1"/>
</dbReference>
<keyword evidence="5 8" id="KW-0456">Lyase</keyword>
<dbReference type="InParanoid" id="S8FKZ7"/>
<accession>S8FKZ7</accession>
<dbReference type="PANTHER" id="PTHR11002">
    <property type="entry name" value="CARBONIC ANHYDRASE"/>
    <property type="match status" value="1"/>
</dbReference>
<evidence type="ECO:0000313" key="9">
    <source>
        <dbReference type="EMBL" id="EPS98989.1"/>
    </source>
</evidence>
<dbReference type="AlphaFoldDB" id="S8FKZ7"/>
<dbReference type="InterPro" id="IPR015892">
    <property type="entry name" value="Carbonic_anhydrase_CS"/>
</dbReference>
<evidence type="ECO:0000256" key="6">
    <source>
        <dbReference type="ARBA" id="ARBA00048348"/>
    </source>
</evidence>
<dbReference type="HOGENOM" id="CLU_053879_3_2_1"/>
<dbReference type="SUPFAM" id="SSF53056">
    <property type="entry name" value="beta-carbonic anhydrase, cab"/>
    <property type="match status" value="1"/>
</dbReference>
<dbReference type="InterPro" id="IPR001765">
    <property type="entry name" value="Carbonic_anhydrase"/>
</dbReference>
<dbReference type="PROSITE" id="PS00705">
    <property type="entry name" value="PROK_CO2_ANHYDRASE_2"/>
    <property type="match status" value="1"/>
</dbReference>
<name>S8FKZ7_FOMSC</name>
<organism evidence="9 10">
    <name type="scientific">Fomitopsis schrenkii</name>
    <name type="common">Brown rot fungus</name>
    <dbReference type="NCBI Taxonomy" id="2126942"/>
    <lineage>
        <taxon>Eukaryota</taxon>
        <taxon>Fungi</taxon>
        <taxon>Dikarya</taxon>
        <taxon>Basidiomycota</taxon>
        <taxon>Agaricomycotina</taxon>
        <taxon>Agaricomycetes</taxon>
        <taxon>Polyporales</taxon>
        <taxon>Fomitopsis</taxon>
    </lineage>
</organism>
<evidence type="ECO:0000256" key="3">
    <source>
        <dbReference type="ARBA" id="ARBA00022723"/>
    </source>
</evidence>
<evidence type="ECO:0000256" key="1">
    <source>
        <dbReference type="ARBA" id="ARBA00006217"/>
    </source>
</evidence>
<evidence type="ECO:0000256" key="8">
    <source>
        <dbReference type="RuleBase" id="RU003956"/>
    </source>
</evidence>
<evidence type="ECO:0000256" key="4">
    <source>
        <dbReference type="ARBA" id="ARBA00022833"/>
    </source>
</evidence>
<feature type="binding site" evidence="7">
    <location>
        <position position="103"/>
    </location>
    <ligand>
        <name>Zn(2+)</name>
        <dbReference type="ChEBI" id="CHEBI:29105"/>
    </ligand>
</feature>
<dbReference type="OrthoDB" id="10248475at2759"/>
<comment type="function">
    <text evidence="8">Reversible hydration of carbon dioxide.</text>
</comment>
<comment type="similarity">
    <text evidence="1 8">Belongs to the beta-class carbonic anhydrase family.</text>
</comment>
<comment type="cofactor">
    <cofactor evidence="7">
        <name>Zn(2+)</name>
        <dbReference type="ChEBI" id="CHEBI:29105"/>
    </cofactor>
    <text evidence="7">Binds 1 zinc ion per subunit.</text>
</comment>
<evidence type="ECO:0000256" key="2">
    <source>
        <dbReference type="ARBA" id="ARBA00012925"/>
    </source>
</evidence>
<feature type="binding site" evidence="7">
    <location>
        <position position="49"/>
    </location>
    <ligand>
        <name>Zn(2+)</name>
        <dbReference type="ChEBI" id="CHEBI:29105"/>
    </ligand>
</feature>
<keyword evidence="3 7" id="KW-0479">Metal-binding</keyword>
<dbReference type="Pfam" id="PF00484">
    <property type="entry name" value="Pro_CA"/>
    <property type="match status" value="1"/>
</dbReference>
<keyword evidence="4 7" id="KW-0862">Zinc</keyword>
<proteinExistence type="inferred from homology"/>
<protein>
    <recommendedName>
        <fullName evidence="2 8">Carbonic anhydrase</fullName>
        <ecNumber evidence="2 8">4.2.1.1</ecNumber>
    </recommendedName>
    <alternativeName>
        <fullName evidence="8">Carbonate dehydratase</fullName>
    </alternativeName>
</protein>
<dbReference type="STRING" id="743788.S8FKZ7"/>
<dbReference type="GO" id="GO:0008270">
    <property type="term" value="F:zinc ion binding"/>
    <property type="evidence" value="ECO:0007669"/>
    <property type="project" value="UniProtKB-UniRule"/>
</dbReference>
<keyword evidence="10" id="KW-1185">Reference proteome</keyword>
<gene>
    <name evidence="9" type="ORF">FOMPIDRAFT_1050988</name>
</gene>
<dbReference type="GO" id="GO:0034599">
    <property type="term" value="P:cellular response to oxidative stress"/>
    <property type="evidence" value="ECO:0007669"/>
    <property type="project" value="TreeGrafter"/>
</dbReference>
<evidence type="ECO:0000256" key="5">
    <source>
        <dbReference type="ARBA" id="ARBA00023239"/>
    </source>
</evidence>